<evidence type="ECO:0000256" key="1">
    <source>
        <dbReference type="SAM" id="SignalP"/>
    </source>
</evidence>
<dbReference type="AlphaFoldDB" id="A0A0E9VJ30"/>
<proteinExistence type="predicted"/>
<sequence length="73" mass="8303">MVRSKFVATLALAVHLTVVSQNLSCRLKISFYPFQVIRKPLASFRIFLFVTFDNCTPPRGYPKTASPLSRLQN</sequence>
<feature type="chain" id="PRO_5002434071" description="Secreted protein" evidence="1">
    <location>
        <begin position="21"/>
        <end position="73"/>
    </location>
</feature>
<evidence type="ECO:0008006" key="3">
    <source>
        <dbReference type="Google" id="ProtNLM"/>
    </source>
</evidence>
<reference evidence="2" key="1">
    <citation type="submission" date="2014-11" db="EMBL/GenBank/DDBJ databases">
        <authorList>
            <person name="Amaro Gonzalez C."/>
        </authorList>
    </citation>
    <scope>NUCLEOTIDE SEQUENCE</scope>
</reference>
<feature type="signal peptide" evidence="1">
    <location>
        <begin position="1"/>
        <end position="20"/>
    </location>
</feature>
<evidence type="ECO:0000313" key="2">
    <source>
        <dbReference type="EMBL" id="JAH77415.1"/>
    </source>
</evidence>
<accession>A0A0E9VJ30</accession>
<reference evidence="2" key="2">
    <citation type="journal article" date="2015" name="Fish Shellfish Immunol.">
        <title>Early steps in the European eel (Anguilla anguilla)-Vibrio vulnificus interaction in the gills: Role of the RtxA13 toxin.</title>
        <authorList>
            <person name="Callol A."/>
            <person name="Pajuelo D."/>
            <person name="Ebbesson L."/>
            <person name="Teles M."/>
            <person name="MacKenzie S."/>
            <person name="Amaro C."/>
        </authorList>
    </citation>
    <scope>NUCLEOTIDE SEQUENCE</scope>
</reference>
<protein>
    <recommendedName>
        <fullName evidence="3">Secreted protein</fullName>
    </recommendedName>
</protein>
<dbReference type="EMBL" id="GBXM01031162">
    <property type="protein sequence ID" value="JAH77415.1"/>
    <property type="molecule type" value="Transcribed_RNA"/>
</dbReference>
<organism evidence="2">
    <name type="scientific">Anguilla anguilla</name>
    <name type="common">European freshwater eel</name>
    <name type="synonym">Muraena anguilla</name>
    <dbReference type="NCBI Taxonomy" id="7936"/>
    <lineage>
        <taxon>Eukaryota</taxon>
        <taxon>Metazoa</taxon>
        <taxon>Chordata</taxon>
        <taxon>Craniata</taxon>
        <taxon>Vertebrata</taxon>
        <taxon>Euteleostomi</taxon>
        <taxon>Actinopterygii</taxon>
        <taxon>Neopterygii</taxon>
        <taxon>Teleostei</taxon>
        <taxon>Anguilliformes</taxon>
        <taxon>Anguillidae</taxon>
        <taxon>Anguilla</taxon>
    </lineage>
</organism>
<name>A0A0E9VJ30_ANGAN</name>
<keyword evidence="1" id="KW-0732">Signal</keyword>